<dbReference type="Gene3D" id="1.10.260.40">
    <property type="entry name" value="lambda repressor-like DNA-binding domains"/>
    <property type="match status" value="1"/>
</dbReference>
<feature type="domain" description="HTH cro/C1-type" evidence="2">
    <location>
        <begin position="6"/>
        <end position="60"/>
    </location>
</feature>
<dbReference type="InterPro" id="IPR001387">
    <property type="entry name" value="Cro/C1-type_HTH"/>
</dbReference>
<evidence type="ECO:0000259" key="2">
    <source>
        <dbReference type="PROSITE" id="PS50943"/>
    </source>
</evidence>
<dbReference type="SUPFAM" id="SSF47413">
    <property type="entry name" value="lambda repressor-like DNA-binding domains"/>
    <property type="match status" value="1"/>
</dbReference>
<keyword evidence="1" id="KW-0238">DNA-binding</keyword>
<dbReference type="PANTHER" id="PTHR46558:SF11">
    <property type="entry name" value="HTH-TYPE TRANSCRIPTIONAL REGULATOR XRE"/>
    <property type="match status" value="1"/>
</dbReference>
<comment type="caution">
    <text evidence="3">The sequence shown here is derived from an EMBL/GenBank/DDBJ whole genome shotgun (WGS) entry which is preliminary data.</text>
</comment>
<sequence>MKFQRIEDLRVDHDLTIRQVAEVLGCHRDVYSRYEKGIRQIPLDLAIRLAEFYDCSLDYLLGITNVKRRFGN</sequence>
<dbReference type="EMBL" id="DXEK01000023">
    <property type="protein sequence ID" value="HIX76300.1"/>
    <property type="molecule type" value="Genomic_DNA"/>
</dbReference>
<reference evidence="3" key="1">
    <citation type="journal article" date="2021" name="PeerJ">
        <title>Extensive microbial diversity within the chicken gut microbiome revealed by metagenomics and culture.</title>
        <authorList>
            <person name="Gilroy R."/>
            <person name="Ravi A."/>
            <person name="Getino M."/>
            <person name="Pursley I."/>
            <person name="Horton D.L."/>
            <person name="Alikhan N.F."/>
            <person name="Baker D."/>
            <person name="Gharbi K."/>
            <person name="Hall N."/>
            <person name="Watson M."/>
            <person name="Adriaenssens E.M."/>
            <person name="Foster-Nyarko E."/>
            <person name="Jarju S."/>
            <person name="Secka A."/>
            <person name="Antonio M."/>
            <person name="Oren A."/>
            <person name="Chaudhuri R.R."/>
            <person name="La Ragione R."/>
            <person name="Hildebrand F."/>
            <person name="Pallen M.J."/>
        </authorList>
    </citation>
    <scope>NUCLEOTIDE SEQUENCE</scope>
    <source>
        <strain evidence="3">CHK183-1962</strain>
    </source>
</reference>
<accession>A0A9D2BH17</accession>
<dbReference type="PROSITE" id="PS50943">
    <property type="entry name" value="HTH_CROC1"/>
    <property type="match status" value="1"/>
</dbReference>
<dbReference type="PANTHER" id="PTHR46558">
    <property type="entry name" value="TRACRIPTIONAL REGULATORY PROTEIN-RELATED-RELATED"/>
    <property type="match status" value="1"/>
</dbReference>
<gene>
    <name evidence="3" type="ORF">H9734_01690</name>
</gene>
<dbReference type="AlphaFoldDB" id="A0A9D2BH17"/>
<dbReference type="GO" id="GO:0003677">
    <property type="term" value="F:DNA binding"/>
    <property type="evidence" value="ECO:0007669"/>
    <property type="project" value="UniProtKB-KW"/>
</dbReference>
<dbReference type="Pfam" id="PF01381">
    <property type="entry name" value="HTH_3"/>
    <property type="match status" value="1"/>
</dbReference>
<organism evidence="3 4">
    <name type="scientific">Candidatus Fusicatenibacter merdavium</name>
    <dbReference type="NCBI Taxonomy" id="2838600"/>
    <lineage>
        <taxon>Bacteria</taxon>
        <taxon>Bacillati</taxon>
        <taxon>Bacillota</taxon>
        <taxon>Clostridia</taxon>
        <taxon>Lachnospirales</taxon>
        <taxon>Lachnospiraceae</taxon>
        <taxon>Fusicatenibacter</taxon>
    </lineage>
</organism>
<name>A0A9D2BH17_9FIRM</name>
<dbReference type="InterPro" id="IPR010982">
    <property type="entry name" value="Lambda_DNA-bd_dom_sf"/>
</dbReference>
<dbReference type="CDD" id="cd00093">
    <property type="entry name" value="HTH_XRE"/>
    <property type="match status" value="1"/>
</dbReference>
<evidence type="ECO:0000313" key="3">
    <source>
        <dbReference type="EMBL" id="HIX76300.1"/>
    </source>
</evidence>
<evidence type="ECO:0000256" key="1">
    <source>
        <dbReference type="ARBA" id="ARBA00023125"/>
    </source>
</evidence>
<dbReference type="SMART" id="SM00530">
    <property type="entry name" value="HTH_XRE"/>
    <property type="match status" value="1"/>
</dbReference>
<proteinExistence type="predicted"/>
<dbReference type="Proteomes" id="UP000886890">
    <property type="component" value="Unassembled WGS sequence"/>
</dbReference>
<evidence type="ECO:0000313" key="4">
    <source>
        <dbReference type="Proteomes" id="UP000886890"/>
    </source>
</evidence>
<reference evidence="3" key="2">
    <citation type="submission" date="2021-04" db="EMBL/GenBank/DDBJ databases">
        <authorList>
            <person name="Gilroy R."/>
        </authorList>
    </citation>
    <scope>NUCLEOTIDE SEQUENCE</scope>
    <source>
        <strain evidence="3">CHK183-1962</strain>
    </source>
</reference>
<protein>
    <submittedName>
        <fullName evidence="3">Helix-turn-helix transcriptional regulator</fullName>
    </submittedName>
</protein>